<comment type="similarity">
    <text evidence="1">Belongs to the ATP-dependent AMP-binding enzyme family.</text>
</comment>
<gene>
    <name evidence="4" type="ORF">F3Y22_tig00018070pilonHSYRG00001</name>
</gene>
<feature type="domain" description="AMP-dependent synthetase/ligase" evidence="3">
    <location>
        <begin position="104"/>
        <end position="199"/>
    </location>
</feature>
<evidence type="ECO:0000256" key="2">
    <source>
        <dbReference type="ARBA" id="ARBA00022598"/>
    </source>
</evidence>
<dbReference type="EMBL" id="VEPZ02000675">
    <property type="protein sequence ID" value="KAE8720859.1"/>
    <property type="molecule type" value="Genomic_DNA"/>
</dbReference>
<organism evidence="4 5">
    <name type="scientific">Hibiscus syriacus</name>
    <name type="common">Rose of Sharon</name>
    <dbReference type="NCBI Taxonomy" id="106335"/>
    <lineage>
        <taxon>Eukaryota</taxon>
        <taxon>Viridiplantae</taxon>
        <taxon>Streptophyta</taxon>
        <taxon>Embryophyta</taxon>
        <taxon>Tracheophyta</taxon>
        <taxon>Spermatophyta</taxon>
        <taxon>Magnoliopsida</taxon>
        <taxon>eudicotyledons</taxon>
        <taxon>Gunneridae</taxon>
        <taxon>Pentapetalae</taxon>
        <taxon>rosids</taxon>
        <taxon>malvids</taxon>
        <taxon>Malvales</taxon>
        <taxon>Malvaceae</taxon>
        <taxon>Malvoideae</taxon>
        <taxon>Hibiscus</taxon>
    </lineage>
</organism>
<evidence type="ECO:0000259" key="3">
    <source>
        <dbReference type="Pfam" id="PF00501"/>
    </source>
</evidence>
<comment type="caution">
    <text evidence="4">The sequence shown here is derived from an EMBL/GenBank/DDBJ whole genome shotgun (WGS) entry which is preliminary data.</text>
</comment>
<evidence type="ECO:0000313" key="4">
    <source>
        <dbReference type="EMBL" id="KAE8720859.1"/>
    </source>
</evidence>
<sequence>MPAMKRLRLEEEEEQHGLFKAFIRKWKGTQRGRCLKENPEYSKSGVIKRGPHWILSGAVVLLLITWDQLEAADQLRIRFMHGISKMLASEAFRMLMVEQGQSSNMPLVIVIDDLDSPTSVRLGELEYEELIHNGNPGFVPVEVHDEWDPIALNYTSGTTTEPKGVVYSHRGAYLSTLSLILGWEMRNETVYLWSLPMFH</sequence>
<dbReference type="SUPFAM" id="SSF56801">
    <property type="entry name" value="Acetyl-CoA synthetase-like"/>
    <property type="match status" value="1"/>
</dbReference>
<dbReference type="PANTHER" id="PTHR43859">
    <property type="entry name" value="ACYL-ACTIVATING ENZYME"/>
    <property type="match status" value="1"/>
</dbReference>
<reference evidence="4" key="1">
    <citation type="submission" date="2019-09" db="EMBL/GenBank/DDBJ databases">
        <title>Draft genome information of white flower Hibiscus syriacus.</title>
        <authorList>
            <person name="Kim Y.-M."/>
        </authorList>
    </citation>
    <scope>NUCLEOTIDE SEQUENCE [LARGE SCALE GENOMIC DNA]</scope>
    <source>
        <strain evidence="4">YM2019G1</strain>
    </source>
</reference>
<evidence type="ECO:0000256" key="1">
    <source>
        <dbReference type="ARBA" id="ARBA00006432"/>
    </source>
</evidence>
<name>A0A6A3C130_HIBSY</name>
<dbReference type="PANTHER" id="PTHR43859:SF2">
    <property type="entry name" value="BUTYRATE--COA LIGASE AAE11, PEROXISOMAL"/>
    <property type="match status" value="1"/>
</dbReference>
<proteinExistence type="inferred from homology"/>
<keyword evidence="5" id="KW-1185">Reference proteome</keyword>
<dbReference type="Proteomes" id="UP000436088">
    <property type="component" value="Unassembled WGS sequence"/>
</dbReference>
<dbReference type="GO" id="GO:0016874">
    <property type="term" value="F:ligase activity"/>
    <property type="evidence" value="ECO:0007669"/>
    <property type="project" value="UniProtKB-KW"/>
</dbReference>
<dbReference type="AlphaFoldDB" id="A0A6A3C130"/>
<protein>
    <submittedName>
        <fullName evidence="4">Thylakoid lumenal 29.8 kDa protein, chloroplast</fullName>
    </submittedName>
</protein>
<evidence type="ECO:0000313" key="5">
    <source>
        <dbReference type="Proteomes" id="UP000436088"/>
    </source>
</evidence>
<dbReference type="InterPro" id="IPR000873">
    <property type="entry name" value="AMP-dep_synth/lig_dom"/>
</dbReference>
<dbReference type="Gene3D" id="3.40.50.980">
    <property type="match status" value="2"/>
</dbReference>
<accession>A0A6A3C130</accession>
<keyword evidence="2" id="KW-0436">Ligase</keyword>
<dbReference type="Pfam" id="PF00501">
    <property type="entry name" value="AMP-binding"/>
    <property type="match status" value="1"/>
</dbReference>